<keyword evidence="7 13" id="KW-0378">Hydrolase</keyword>
<dbReference type="Gene3D" id="3.10.450.40">
    <property type="match status" value="1"/>
</dbReference>
<dbReference type="GO" id="GO:0005615">
    <property type="term" value="C:extracellular space"/>
    <property type="evidence" value="ECO:0007669"/>
    <property type="project" value="InterPro"/>
</dbReference>
<keyword evidence="17" id="KW-1185">Reference proteome</keyword>
<name>A0A165ZRH5_EXIGL</name>
<dbReference type="PANTHER" id="PTHR33478:SF1">
    <property type="entry name" value="EXTRACELLULAR METALLOPROTEINASE MEP"/>
    <property type="match status" value="1"/>
</dbReference>
<evidence type="ECO:0000256" key="3">
    <source>
        <dbReference type="ARBA" id="ARBA00022525"/>
    </source>
</evidence>
<dbReference type="Pfam" id="PF07504">
    <property type="entry name" value="FTP"/>
    <property type="match status" value="1"/>
</dbReference>
<keyword evidence="8 12" id="KW-0862">Zinc</keyword>
<dbReference type="GO" id="GO:0008270">
    <property type="term" value="F:zinc ion binding"/>
    <property type="evidence" value="ECO:0007669"/>
    <property type="project" value="InterPro"/>
</dbReference>
<feature type="binding site" evidence="12">
    <location>
        <position position="403"/>
    </location>
    <ligand>
        <name>Zn(2+)</name>
        <dbReference type="ChEBI" id="CHEBI:29105"/>
        <note>catalytic</note>
    </ligand>
</feature>
<evidence type="ECO:0000313" key="17">
    <source>
        <dbReference type="Proteomes" id="UP000077266"/>
    </source>
</evidence>
<evidence type="ECO:0000256" key="6">
    <source>
        <dbReference type="ARBA" id="ARBA00022729"/>
    </source>
</evidence>
<keyword evidence="4 13" id="KW-0645">Protease</keyword>
<proteinExistence type="inferred from homology"/>
<keyword evidence="5 12" id="KW-0479">Metal-binding</keyword>
<evidence type="ECO:0000256" key="2">
    <source>
        <dbReference type="ARBA" id="ARBA00006006"/>
    </source>
</evidence>
<comment type="cofactor">
    <cofactor evidence="12">
        <name>Zn(2+)</name>
        <dbReference type="ChEBI" id="CHEBI:29105"/>
    </cofactor>
    <text evidence="12">Binds 1 zinc ion per subunit.</text>
</comment>
<comment type="subcellular location">
    <subcellularLocation>
        <location evidence="1 13">Secreted</location>
    </subcellularLocation>
</comment>
<comment type="similarity">
    <text evidence="2 13">Belongs to the peptidase M36 family.</text>
</comment>
<dbReference type="InParanoid" id="A0A165ZRH5"/>
<dbReference type="InterPro" id="IPR001842">
    <property type="entry name" value="Peptidase_M36"/>
</dbReference>
<evidence type="ECO:0000256" key="4">
    <source>
        <dbReference type="ARBA" id="ARBA00022670"/>
    </source>
</evidence>
<keyword evidence="9 13" id="KW-0482">Metalloprotease</keyword>
<reference evidence="16 17" key="1">
    <citation type="journal article" date="2016" name="Mol. Biol. Evol.">
        <title>Comparative Genomics of Early-Diverging Mushroom-Forming Fungi Provides Insights into the Origins of Lignocellulose Decay Capabilities.</title>
        <authorList>
            <person name="Nagy L.G."/>
            <person name="Riley R."/>
            <person name="Tritt A."/>
            <person name="Adam C."/>
            <person name="Daum C."/>
            <person name="Floudas D."/>
            <person name="Sun H."/>
            <person name="Yadav J.S."/>
            <person name="Pangilinan J."/>
            <person name="Larsson K.H."/>
            <person name="Matsuura K."/>
            <person name="Barry K."/>
            <person name="Labutti K."/>
            <person name="Kuo R."/>
            <person name="Ohm R.A."/>
            <person name="Bhattacharya S.S."/>
            <person name="Shirouzu T."/>
            <person name="Yoshinaga Y."/>
            <person name="Martin F.M."/>
            <person name="Grigoriev I.V."/>
            <person name="Hibbett D.S."/>
        </authorList>
    </citation>
    <scope>NUCLEOTIDE SEQUENCE [LARGE SCALE GENOMIC DNA]</scope>
    <source>
        <strain evidence="16 17">HHB12029</strain>
    </source>
</reference>
<dbReference type="InterPro" id="IPR011096">
    <property type="entry name" value="FTP_domain"/>
</dbReference>
<dbReference type="Gene3D" id="1.10.390.10">
    <property type="entry name" value="Neutral Protease Domain 2"/>
    <property type="match status" value="1"/>
</dbReference>
<feature type="binding site" evidence="12">
    <location>
        <position position="428"/>
    </location>
    <ligand>
        <name>Zn(2+)</name>
        <dbReference type="ChEBI" id="CHEBI:29105"/>
        <note>catalytic</note>
    </ligand>
</feature>
<evidence type="ECO:0000256" key="7">
    <source>
        <dbReference type="ARBA" id="ARBA00022801"/>
    </source>
</evidence>
<evidence type="ECO:0000256" key="13">
    <source>
        <dbReference type="RuleBase" id="RU364017"/>
    </source>
</evidence>
<feature type="domain" description="PepSY" evidence="14">
    <location>
        <begin position="147"/>
        <end position="211"/>
    </location>
</feature>
<dbReference type="InterPro" id="IPR050371">
    <property type="entry name" value="Fungal_virulence_M36"/>
</dbReference>
<keyword evidence="3 13" id="KW-0964">Secreted</keyword>
<dbReference type="OrthoDB" id="3227768at2759"/>
<evidence type="ECO:0000259" key="15">
    <source>
        <dbReference type="Pfam" id="PF07504"/>
    </source>
</evidence>
<dbReference type="Pfam" id="PF02128">
    <property type="entry name" value="Peptidase_M36"/>
    <property type="match status" value="1"/>
</dbReference>
<dbReference type="SUPFAM" id="SSF55486">
    <property type="entry name" value="Metalloproteases ('zincins'), catalytic domain"/>
    <property type="match status" value="1"/>
</dbReference>
<dbReference type="Proteomes" id="UP000077266">
    <property type="component" value="Unassembled WGS sequence"/>
</dbReference>
<organism evidence="16 17">
    <name type="scientific">Exidia glandulosa HHB12029</name>
    <dbReference type="NCBI Taxonomy" id="1314781"/>
    <lineage>
        <taxon>Eukaryota</taxon>
        <taxon>Fungi</taxon>
        <taxon>Dikarya</taxon>
        <taxon>Basidiomycota</taxon>
        <taxon>Agaricomycotina</taxon>
        <taxon>Agaricomycetes</taxon>
        <taxon>Auriculariales</taxon>
        <taxon>Exidiaceae</taxon>
        <taxon>Exidia</taxon>
    </lineage>
</organism>
<evidence type="ECO:0000256" key="9">
    <source>
        <dbReference type="ARBA" id="ARBA00023049"/>
    </source>
</evidence>
<sequence length="593" mass="63424">MKFTSGFLAVAFMIASGALAAPWPSSSKHATHRLRSLPNGKRVLAFHREPTFETFAEGIEHVAEKRAPGDWKALGLSFLESRLGAGSLHQTSSFTNDVASHVFVQQSVKGIPVVNAVANVALNKGEKVVSFGHTFVTPKTISSTTPKLTAAEAIARAEEQLSGTHDGTPTKIEFVFTENDHLALVHTVQVESNDNGHLLESFIDAATGEVVQVHDFTNSITYRVLPIRKQAPTEGFEVLTDPADLTASPNGWQQVPGSTATTTTSGNNAIAFKTSQTTGLSSENVSNGFQFVWNSTAQPTVSPNIDVARVNAFYIVNTIHDITYRYGFTESAFNFQQNNNGKGGAANDRVTISVQDSAGTDNADFTTPADGQSGRMRMFLWDFTNPRRDGAIENDIVAHENTHGLSNRLTGGGTGRCLQTTEAGGMGEGWSDAFADWTEQAGPTIRDFTMGAFVISDSAGIRSHPYSTSTTTNPLNYGSIKTLNEVHDIGEAWANILHNVHAALITAHGFSTDAFTNPNGTGGNVVFLHLLIDALALQPCNPTFLTARDAWIQADVNRFAGANKCTLWKAFASRGLGVNAANHTNNAAVPAGC</sequence>
<dbReference type="CDD" id="cd09596">
    <property type="entry name" value="M36"/>
    <property type="match status" value="1"/>
</dbReference>
<feature type="signal peptide" evidence="13">
    <location>
        <begin position="1"/>
        <end position="20"/>
    </location>
</feature>
<evidence type="ECO:0000256" key="11">
    <source>
        <dbReference type="PIRSR" id="PIRSR601842-1"/>
    </source>
</evidence>
<dbReference type="EMBL" id="KV426196">
    <property type="protein sequence ID" value="KZV85209.1"/>
    <property type="molecule type" value="Genomic_DNA"/>
</dbReference>
<dbReference type="Pfam" id="PF03413">
    <property type="entry name" value="PepSY"/>
    <property type="match status" value="1"/>
</dbReference>
<dbReference type="InterPro" id="IPR025711">
    <property type="entry name" value="PepSY"/>
</dbReference>
<evidence type="ECO:0000256" key="8">
    <source>
        <dbReference type="ARBA" id="ARBA00022833"/>
    </source>
</evidence>
<dbReference type="EC" id="3.4.24.-" evidence="13"/>
<dbReference type="GO" id="GO:0004222">
    <property type="term" value="F:metalloendopeptidase activity"/>
    <property type="evidence" value="ECO:0007669"/>
    <property type="project" value="InterPro"/>
</dbReference>
<evidence type="ECO:0000256" key="1">
    <source>
        <dbReference type="ARBA" id="ARBA00004613"/>
    </source>
</evidence>
<dbReference type="Gene3D" id="3.10.170.10">
    <property type="match status" value="1"/>
</dbReference>
<protein>
    <recommendedName>
        <fullName evidence="13">Extracellular metalloproteinase</fullName>
        <ecNumber evidence="13">3.4.24.-</ecNumber>
    </recommendedName>
    <alternativeName>
        <fullName evidence="13">Fungalysin</fullName>
    </alternativeName>
</protein>
<evidence type="ECO:0000256" key="10">
    <source>
        <dbReference type="ARBA" id="ARBA00023145"/>
    </source>
</evidence>
<feature type="domain" description="FTP" evidence="15">
    <location>
        <begin position="100"/>
        <end position="135"/>
    </location>
</feature>
<dbReference type="AlphaFoldDB" id="A0A165ZRH5"/>
<dbReference type="GO" id="GO:0006508">
    <property type="term" value="P:proteolysis"/>
    <property type="evidence" value="ECO:0007669"/>
    <property type="project" value="UniProtKB-KW"/>
</dbReference>
<feature type="active site" evidence="11">
    <location>
        <position position="400"/>
    </location>
</feature>
<gene>
    <name evidence="16" type="ORF">EXIGLDRAFT_263332</name>
</gene>
<keyword evidence="10 13" id="KW-0865">Zymogen</keyword>
<feature type="chain" id="PRO_5009361784" description="Extracellular metalloproteinase" evidence="13">
    <location>
        <begin position="21"/>
        <end position="593"/>
    </location>
</feature>
<evidence type="ECO:0000313" key="16">
    <source>
        <dbReference type="EMBL" id="KZV85209.1"/>
    </source>
</evidence>
<evidence type="ECO:0000256" key="12">
    <source>
        <dbReference type="PIRSR" id="PIRSR601842-2"/>
    </source>
</evidence>
<dbReference type="PANTHER" id="PTHR33478">
    <property type="entry name" value="EXTRACELLULAR METALLOPROTEINASE MEP"/>
    <property type="match status" value="1"/>
</dbReference>
<evidence type="ECO:0000259" key="14">
    <source>
        <dbReference type="Pfam" id="PF03413"/>
    </source>
</evidence>
<dbReference type="PRINTS" id="PR00999">
    <property type="entry name" value="FUNGALYSIN"/>
</dbReference>
<dbReference type="InterPro" id="IPR027268">
    <property type="entry name" value="Peptidase_M4/M1_CTD_sf"/>
</dbReference>
<keyword evidence="6 13" id="KW-0732">Signal</keyword>
<feature type="binding site" evidence="12">
    <location>
        <position position="399"/>
    </location>
    <ligand>
        <name>Zn(2+)</name>
        <dbReference type="ChEBI" id="CHEBI:29105"/>
        <note>catalytic</note>
    </ligand>
</feature>
<evidence type="ECO:0000256" key="5">
    <source>
        <dbReference type="ARBA" id="ARBA00022723"/>
    </source>
</evidence>
<accession>A0A165ZRH5</accession>